<evidence type="ECO:0008006" key="4">
    <source>
        <dbReference type="Google" id="ProtNLM"/>
    </source>
</evidence>
<feature type="transmembrane region" description="Helical" evidence="1">
    <location>
        <begin position="12"/>
        <end position="29"/>
    </location>
</feature>
<dbReference type="RefSeq" id="WP_346582166.1">
    <property type="nucleotide sequence ID" value="NZ_JBDJNQ010000010.1"/>
</dbReference>
<keyword evidence="1" id="KW-1133">Transmembrane helix</keyword>
<organism evidence="2 3">
    <name type="scientific">Sphingobacterium kitahiroshimense</name>
    <dbReference type="NCBI Taxonomy" id="470446"/>
    <lineage>
        <taxon>Bacteria</taxon>
        <taxon>Pseudomonadati</taxon>
        <taxon>Bacteroidota</taxon>
        <taxon>Sphingobacteriia</taxon>
        <taxon>Sphingobacteriales</taxon>
        <taxon>Sphingobacteriaceae</taxon>
        <taxon>Sphingobacterium</taxon>
    </lineage>
</organism>
<reference evidence="2 3" key="1">
    <citation type="submission" date="2024-04" db="EMBL/GenBank/DDBJ databases">
        <title>WGS of bacteria from Torrens River.</title>
        <authorList>
            <person name="Wyrsch E.R."/>
            <person name="Drigo B."/>
        </authorList>
    </citation>
    <scope>NUCLEOTIDE SEQUENCE [LARGE SCALE GENOMIC DNA]</scope>
    <source>
        <strain evidence="2 3">TWI391</strain>
    </source>
</reference>
<evidence type="ECO:0000256" key="1">
    <source>
        <dbReference type="SAM" id="Phobius"/>
    </source>
</evidence>
<protein>
    <recommendedName>
        <fullName evidence="4">Permease</fullName>
    </recommendedName>
</protein>
<keyword evidence="3" id="KW-1185">Reference proteome</keyword>
<keyword evidence="1" id="KW-0812">Transmembrane</keyword>
<gene>
    <name evidence="2" type="ORF">ABE541_19270</name>
</gene>
<keyword evidence="1" id="KW-0472">Membrane</keyword>
<proteinExistence type="predicted"/>
<dbReference type="EMBL" id="JBDJNQ010000010">
    <property type="protein sequence ID" value="MEN5379416.1"/>
    <property type="molecule type" value="Genomic_DNA"/>
</dbReference>
<accession>A0ABV0BXB3</accession>
<feature type="transmembrane region" description="Helical" evidence="1">
    <location>
        <begin position="302"/>
        <end position="321"/>
    </location>
</feature>
<name>A0ABV0BXB3_9SPHI</name>
<evidence type="ECO:0000313" key="3">
    <source>
        <dbReference type="Proteomes" id="UP001409291"/>
    </source>
</evidence>
<evidence type="ECO:0000313" key="2">
    <source>
        <dbReference type="EMBL" id="MEN5379416.1"/>
    </source>
</evidence>
<comment type="caution">
    <text evidence="2">The sequence shown here is derived from an EMBL/GenBank/DDBJ whole genome shotgun (WGS) entry which is preliminary data.</text>
</comment>
<sequence length="426" mass="49338">MKATFHNAFSGKLSDFCGLFIFPIFWSTIFPRHKLWIFIFTGILFVFWKSELASGLIELLNILFNIQRTVDLSDLIALPMLFVGWFYIKNDSIVLIADSLIARLSTLIVAGITIFAFCATSQQRYIQSFDQPQYVLLKSATVPDLNLYDEFEFYPKDSLLVVKVNHWYINRPIRNDDYNKNHSLEDLDKNVVARLADSTTVIPYGKITTLIINTAEGEDFLRFNGGRLDGKFSRKVNDKLIIEGFYKMGVEDSTWTFTSGDSDNVVVQTFVNGERTSVKQFDHGKLVAKTHINTRADTIRNTYVQISIMILIIIFMIRFLIKNYRNTFPQELKLKLVWKWLICLISPIFVWLSYIGIRILLMDFNEDIFVILASFLFISIVVCPLMFVVVFWIKLRKEMDILLYCLIFGLLCSIWTSCGTLIALYN</sequence>
<dbReference type="Proteomes" id="UP001409291">
    <property type="component" value="Unassembled WGS sequence"/>
</dbReference>
<feature type="transmembrane region" description="Helical" evidence="1">
    <location>
        <begin position="369"/>
        <end position="395"/>
    </location>
</feature>
<feature type="transmembrane region" description="Helical" evidence="1">
    <location>
        <begin position="100"/>
        <end position="119"/>
    </location>
</feature>
<feature type="transmembrane region" description="Helical" evidence="1">
    <location>
        <begin position="35"/>
        <end position="57"/>
    </location>
</feature>
<feature type="transmembrane region" description="Helical" evidence="1">
    <location>
        <begin position="69"/>
        <end position="88"/>
    </location>
</feature>
<feature type="transmembrane region" description="Helical" evidence="1">
    <location>
        <begin position="401"/>
        <end position="425"/>
    </location>
</feature>
<feature type="transmembrane region" description="Helical" evidence="1">
    <location>
        <begin position="336"/>
        <end position="357"/>
    </location>
</feature>